<comment type="caution">
    <text evidence="1">The sequence shown here is derived from an EMBL/GenBank/DDBJ whole genome shotgun (WGS) entry which is preliminary data.</text>
</comment>
<keyword evidence="2" id="KW-1185">Reference proteome</keyword>
<reference evidence="1" key="1">
    <citation type="submission" date="2021-06" db="EMBL/GenBank/DDBJ databases">
        <authorList>
            <person name="Hodson N. C."/>
            <person name="Mongue J. A."/>
            <person name="Jaron S. K."/>
        </authorList>
    </citation>
    <scope>NUCLEOTIDE SEQUENCE</scope>
</reference>
<organism evidence="1 2">
    <name type="scientific">Allacma fusca</name>
    <dbReference type="NCBI Taxonomy" id="39272"/>
    <lineage>
        <taxon>Eukaryota</taxon>
        <taxon>Metazoa</taxon>
        <taxon>Ecdysozoa</taxon>
        <taxon>Arthropoda</taxon>
        <taxon>Hexapoda</taxon>
        <taxon>Collembola</taxon>
        <taxon>Symphypleona</taxon>
        <taxon>Sminthuridae</taxon>
        <taxon>Allacma</taxon>
    </lineage>
</organism>
<evidence type="ECO:0000313" key="1">
    <source>
        <dbReference type="EMBL" id="CAG7785642.1"/>
    </source>
</evidence>
<sequence>MGILEIKQPTTTEVVPPSVVMDYHTTASPEATTSAANIEISHDLKICNTSGCDTTKSDLTQTTPMFCIDIAGLWTQTRHGAQYLLSWLYKYVHPIF</sequence>
<accession>A0A8J2KIL8</accession>
<dbReference type="EMBL" id="CAJVCH010300350">
    <property type="protein sequence ID" value="CAG7785642.1"/>
    <property type="molecule type" value="Genomic_DNA"/>
</dbReference>
<evidence type="ECO:0000313" key="2">
    <source>
        <dbReference type="Proteomes" id="UP000708208"/>
    </source>
</evidence>
<dbReference type="Proteomes" id="UP000708208">
    <property type="component" value="Unassembled WGS sequence"/>
</dbReference>
<proteinExistence type="predicted"/>
<gene>
    <name evidence="1" type="ORF">AFUS01_LOCUS24256</name>
</gene>
<dbReference type="AlphaFoldDB" id="A0A8J2KIL8"/>
<name>A0A8J2KIL8_9HEXA</name>
<protein>
    <submittedName>
        <fullName evidence="1">Uncharacterized protein</fullName>
    </submittedName>
</protein>